<dbReference type="PANTHER" id="PTHR43578:SF3">
    <property type="entry name" value="NADH-QUINONE OXIDOREDUCTASE SUBUNIT F"/>
    <property type="match status" value="1"/>
</dbReference>
<evidence type="ECO:0000256" key="2">
    <source>
        <dbReference type="ARBA" id="ARBA00023004"/>
    </source>
</evidence>
<dbReference type="EMBL" id="QVTE01000055">
    <property type="protein sequence ID" value="RFU64514.1"/>
    <property type="molecule type" value="Genomic_DNA"/>
</dbReference>
<dbReference type="RefSeq" id="WP_117328173.1">
    <property type="nucleotide sequence ID" value="NZ_QVTE01000055.1"/>
</dbReference>
<dbReference type="Pfam" id="PF01257">
    <property type="entry name" value="2Fe-2S_thioredx"/>
    <property type="match status" value="1"/>
</dbReference>
<dbReference type="Proteomes" id="UP000264541">
    <property type="component" value="Unassembled WGS sequence"/>
</dbReference>
<accession>A0A372LE34</accession>
<gene>
    <name evidence="4" type="ORF">D0469_18310</name>
</gene>
<keyword evidence="3" id="KW-0411">Iron-sulfur</keyword>
<evidence type="ECO:0000313" key="5">
    <source>
        <dbReference type="Proteomes" id="UP000264541"/>
    </source>
</evidence>
<evidence type="ECO:0000313" key="4">
    <source>
        <dbReference type="EMBL" id="RFU64514.1"/>
    </source>
</evidence>
<keyword evidence="5" id="KW-1185">Reference proteome</keyword>
<dbReference type="GO" id="GO:0046872">
    <property type="term" value="F:metal ion binding"/>
    <property type="evidence" value="ECO:0007669"/>
    <property type="project" value="UniProtKB-KW"/>
</dbReference>
<dbReference type="InterPro" id="IPR036249">
    <property type="entry name" value="Thioredoxin-like_sf"/>
</dbReference>
<proteinExistence type="predicted"/>
<evidence type="ECO:0000256" key="3">
    <source>
        <dbReference type="ARBA" id="ARBA00023014"/>
    </source>
</evidence>
<protein>
    <submittedName>
        <fullName evidence="4">(2Fe-2S) ferredoxin domain-containing protein</fullName>
    </submittedName>
</protein>
<dbReference type="AlphaFoldDB" id="A0A372LE34"/>
<evidence type="ECO:0000256" key="1">
    <source>
        <dbReference type="ARBA" id="ARBA00022723"/>
    </source>
</evidence>
<comment type="caution">
    <text evidence="4">The sequence shown here is derived from an EMBL/GenBank/DDBJ whole genome shotgun (WGS) entry which is preliminary data.</text>
</comment>
<dbReference type="CDD" id="cd02980">
    <property type="entry name" value="TRX_Fd_family"/>
    <property type="match status" value="1"/>
</dbReference>
<keyword evidence="2" id="KW-0408">Iron</keyword>
<keyword evidence="1" id="KW-0479">Metal-binding</keyword>
<organism evidence="4 5">
    <name type="scientific">Peribacillus saganii</name>
    <dbReference type="NCBI Taxonomy" id="2303992"/>
    <lineage>
        <taxon>Bacteria</taxon>
        <taxon>Bacillati</taxon>
        <taxon>Bacillota</taxon>
        <taxon>Bacilli</taxon>
        <taxon>Bacillales</taxon>
        <taxon>Bacillaceae</taxon>
        <taxon>Peribacillus</taxon>
    </lineage>
</organism>
<dbReference type="PANTHER" id="PTHR43578">
    <property type="entry name" value="NADH-QUINONE OXIDOREDUCTASE SUBUNIT F"/>
    <property type="match status" value="1"/>
</dbReference>
<reference evidence="4 5" key="1">
    <citation type="submission" date="2018-08" db="EMBL/GenBank/DDBJ databases">
        <title>Bacillus chawlae sp. nov., Bacillus glennii sp. nov., and Bacillus saganii sp. nov. Isolated from the Vehicle Assembly Building at Kennedy Space Center where the Viking Spacecraft were Assembled.</title>
        <authorList>
            <person name="Seuylemezian A."/>
            <person name="Vaishampayan P."/>
        </authorList>
    </citation>
    <scope>NUCLEOTIDE SEQUENCE [LARGE SCALE GENOMIC DNA]</scope>
    <source>
        <strain evidence="4 5">V47-23a</strain>
    </source>
</reference>
<dbReference type="Gene3D" id="3.40.30.10">
    <property type="entry name" value="Glutaredoxin"/>
    <property type="match status" value="1"/>
</dbReference>
<sequence>MTTWNLNGTRKHVLICNGSSCMRKGGEEVTQAMRGEITARNLDAVVHTTRTRCNGRCKDAPVVIVYPDGTWYGEVDEMLAKEIVTAHIEQGSQVDELVCYVTKETGMQLQNNRPLGISKEKITQA</sequence>
<dbReference type="SUPFAM" id="SSF52833">
    <property type="entry name" value="Thioredoxin-like"/>
    <property type="match status" value="1"/>
</dbReference>
<dbReference type="GO" id="GO:0051536">
    <property type="term" value="F:iron-sulfur cluster binding"/>
    <property type="evidence" value="ECO:0007669"/>
    <property type="project" value="UniProtKB-KW"/>
</dbReference>
<name>A0A372LE34_9BACI</name>
<dbReference type="OrthoDB" id="9761899at2"/>